<dbReference type="Proteomes" id="UP000671873">
    <property type="component" value="Segment"/>
</dbReference>
<evidence type="ECO:0000313" key="3">
    <source>
        <dbReference type="Proteomes" id="UP000671873"/>
    </source>
</evidence>
<organism evidence="2 3">
    <name type="scientific">Agrobacterium phage OLIVR5</name>
    <dbReference type="NCBI Taxonomy" id="2723773"/>
    <lineage>
        <taxon>Viruses</taxon>
        <taxon>Duplodnaviria</taxon>
        <taxon>Heunggongvirae</taxon>
        <taxon>Uroviricota</taxon>
        <taxon>Caudoviricetes</taxon>
        <taxon>Pootjesviridae</taxon>
        <taxon>Heverleevirus</taxon>
        <taxon>Heverleevirus OLIVR5</taxon>
    </lineage>
</organism>
<reference evidence="2 3" key="1">
    <citation type="submission" date="2020-03" db="EMBL/GenBank/DDBJ databases">
        <authorList>
            <person name="Holtappels D."/>
            <person name="Bomans J.P.J."/>
            <person name="Lavigne R."/>
            <person name="Wagemans J."/>
        </authorList>
    </citation>
    <scope>NUCLEOTIDE SEQUENCE [LARGE SCALE GENOMIC DNA]</scope>
    <source>
        <strain evidence="2 3">OLIVR5</strain>
    </source>
</reference>
<evidence type="ECO:0000256" key="1">
    <source>
        <dbReference type="SAM" id="Phobius"/>
    </source>
</evidence>
<accession>A0A858MTU3</accession>
<dbReference type="EMBL" id="MT234342">
    <property type="protein sequence ID" value="QIW87841.1"/>
    <property type="molecule type" value="Genomic_DNA"/>
</dbReference>
<keyword evidence="1" id="KW-0472">Membrane</keyword>
<keyword evidence="1" id="KW-1133">Transmembrane helix</keyword>
<evidence type="ECO:0000313" key="2">
    <source>
        <dbReference type="EMBL" id="QIW87841.1"/>
    </source>
</evidence>
<keyword evidence="1" id="KW-0812">Transmembrane</keyword>
<name>A0A858MTU3_9CAUD</name>
<gene>
    <name evidence="2" type="ORF">Ab1vBOLIVR5_gp193</name>
</gene>
<protein>
    <submittedName>
        <fullName evidence="2">Uncharacterized protein</fullName>
    </submittedName>
</protein>
<sequence length="63" mass="6930">MISHKLTEIGAICFLGAGYCAREYELISPMTFKYVTASVSVVAIVLLWSLFFEPGTKEKGAIQ</sequence>
<proteinExistence type="predicted"/>
<feature type="transmembrane region" description="Helical" evidence="1">
    <location>
        <begin position="34"/>
        <end position="52"/>
    </location>
</feature>
<keyword evidence="3" id="KW-1185">Reference proteome</keyword>